<evidence type="ECO:0000313" key="3">
    <source>
        <dbReference type="EMBL" id="CAE1237029.1"/>
    </source>
</evidence>
<dbReference type="InterPro" id="IPR039635">
    <property type="entry name" value="ERMARD"/>
</dbReference>
<dbReference type="PANTHER" id="PTHR31701">
    <property type="entry name" value="ENDOPLASMIC RETICULUM MEMBRANE-ASSOCIATED RNA DEGRADATION PROTEIN"/>
    <property type="match status" value="1"/>
</dbReference>
<name>A0A812BNC6_ACAPH</name>
<feature type="domain" description="DUF4209" evidence="2">
    <location>
        <begin position="153"/>
        <end position="232"/>
    </location>
</feature>
<evidence type="ECO:0000259" key="2">
    <source>
        <dbReference type="Pfam" id="PF13910"/>
    </source>
</evidence>
<dbReference type="OrthoDB" id="49386at2759"/>
<dbReference type="Proteomes" id="UP000597762">
    <property type="component" value="Unassembled WGS sequence"/>
</dbReference>
<keyword evidence="4" id="KW-1185">Reference proteome</keyword>
<accession>A0A812BNC6</accession>
<dbReference type="AlphaFoldDB" id="A0A812BNC6"/>
<keyword evidence="1" id="KW-0812">Transmembrane</keyword>
<dbReference type="Pfam" id="PF13910">
    <property type="entry name" value="DUF4209"/>
    <property type="match status" value="1"/>
</dbReference>
<feature type="transmembrane region" description="Helical" evidence="1">
    <location>
        <begin position="700"/>
        <end position="720"/>
    </location>
</feature>
<feature type="transmembrane region" description="Helical" evidence="1">
    <location>
        <begin position="848"/>
        <end position="868"/>
    </location>
</feature>
<feature type="transmembrane region" description="Helical" evidence="1">
    <location>
        <begin position="821"/>
        <end position="841"/>
    </location>
</feature>
<evidence type="ECO:0000256" key="1">
    <source>
        <dbReference type="SAM" id="Phobius"/>
    </source>
</evidence>
<protein>
    <recommendedName>
        <fullName evidence="2">DUF4209 domain-containing protein</fullName>
    </recommendedName>
</protein>
<proteinExistence type="predicted"/>
<keyword evidence="1" id="KW-1133">Transmembrane helix</keyword>
<dbReference type="PANTHER" id="PTHR31701:SF2">
    <property type="entry name" value="ENDOPLASMIC RETICULUM MEMBRANE-ASSOCIATED RNA DEGRADATION PROTEIN"/>
    <property type="match status" value="1"/>
</dbReference>
<sequence>MSRDLISVQSCLSPAVSNLLCTVGVCSDELIIPTDLVSEDYEDQHHDAKFPGHLQSFLQSGLINWQYLSTVLPPYEEDTTEYFRCCVGNLAPCFLEAKKELKKLTSSEYHDKFSKLLAWTGNEQIFPKILQLLHEECPVNDLLSLLLITSQLERSLGNVYLLKKSQCPSMLKTLLVTEELKEIFGKSVVELLRVVIGPPISLNLRNVAWHGFLFPGSIPNQYAYFLLLLIPSLGIILSQTYPSIPKRMPVNFQSNIDYLEKALPVLENNSNWKTNCEELFKHSKLILPPNKIAWLKCIHLYEQQKFGFFVSLMLPEIEHALRRIFCTVNECSHRMLTAESSVLYTTLDEILSKYLSDGKENQLKDLLHPSTMDLLHDLFVYPEGPRVRDRVSHGETDICSFFHKIASALFALSFALAAEFLADDLHFLSNVELQRQVQMLQEYKSIFHPVNLTHQNIAKVFNLISTIQENVLFWPDLTKKTESKSSSTTSEKAKYLEKDTSPQLSLIRSTIKQILEELLTFWNLEMTLLELMSYLHSFTNPCFLQKLTAKKTNTLYLGQESSEIHQGMDSSSSHPAVRTNEMLLLLYRNSSEAVEVITQMKETILVKQQQLEDKKLRSRSRNTIPCLCHGFQIISIVLLFEILSIEKFHKLKREHQQKLIKCLKVLSRYNNDIYDIYLSHPLHYISIYPVHYISIYLSPFIIYLSILFIIYLSILFIIYLSISARSLYIYLSQPVHYISIYPVHYISIYLTLFIIYLSILFIIYLSILFIIYLSQPVHYISIYPVHYISISPSSLYIYLSQPVHYISIYPVHYISIYLSPFIIYLSILFIIYLSILFIIYLSISARSLYIYLSSYYLSISVSSLYIYLSQPVHYLCISTCSLRLYFSLFIIYLSISVSSLFIYLSLFIIYLS</sequence>
<organism evidence="3 4">
    <name type="scientific">Acanthosepion pharaonis</name>
    <name type="common">Pharaoh cuttlefish</name>
    <name type="synonym">Sepia pharaonis</name>
    <dbReference type="NCBI Taxonomy" id="158019"/>
    <lineage>
        <taxon>Eukaryota</taxon>
        <taxon>Metazoa</taxon>
        <taxon>Spiralia</taxon>
        <taxon>Lophotrochozoa</taxon>
        <taxon>Mollusca</taxon>
        <taxon>Cephalopoda</taxon>
        <taxon>Coleoidea</taxon>
        <taxon>Decapodiformes</taxon>
        <taxon>Sepiida</taxon>
        <taxon>Sepiina</taxon>
        <taxon>Sepiidae</taxon>
        <taxon>Acanthosepion</taxon>
    </lineage>
</organism>
<comment type="caution">
    <text evidence="3">The sequence shown here is derived from an EMBL/GenBank/DDBJ whole genome shotgun (WGS) entry which is preliminary data.</text>
</comment>
<feature type="transmembrane region" description="Helical" evidence="1">
    <location>
        <begin position="888"/>
        <end position="911"/>
    </location>
</feature>
<feature type="transmembrane region" description="Helical" evidence="1">
    <location>
        <begin position="624"/>
        <end position="645"/>
    </location>
</feature>
<dbReference type="EMBL" id="CAHIKZ030000752">
    <property type="protein sequence ID" value="CAE1237029.1"/>
    <property type="molecule type" value="Genomic_DNA"/>
</dbReference>
<feature type="transmembrane region" description="Helical" evidence="1">
    <location>
        <begin position="753"/>
        <end position="774"/>
    </location>
</feature>
<reference evidence="3" key="1">
    <citation type="submission" date="2021-01" db="EMBL/GenBank/DDBJ databases">
        <authorList>
            <person name="Li R."/>
            <person name="Bekaert M."/>
        </authorList>
    </citation>
    <scope>NUCLEOTIDE SEQUENCE</scope>
    <source>
        <strain evidence="3">Farmed</strain>
    </source>
</reference>
<keyword evidence="1" id="KW-0472">Membrane</keyword>
<gene>
    <name evidence="3" type="ORF">SPHA_20542</name>
</gene>
<evidence type="ECO:0000313" key="4">
    <source>
        <dbReference type="Proteomes" id="UP000597762"/>
    </source>
</evidence>
<dbReference type="InterPro" id="IPR025209">
    <property type="entry name" value="DUF4209"/>
</dbReference>